<sequence length="1003" mass="109820">MAVSAVTLPKIWKLQDQFKAMNVSDLRCASLLKSILCATCDPFSAELYRIESAPRKVPVLCNSTVSVNSTLSQMVGVDFCANVWDECKNLSLSDSLFSPQDRGGMPPNSTSKLTDIWQSKSAFCNQFGGASESGAVCFDGGPVILNHTENLSPPAGICLEKIDNGSYINMVAHPDGSNRVFLSDQSGRIWLRTVPEEGSGELLAIDESNPFLDITDQVYFDTEFGMMGMAFHRNFPQNGRFFVSFNCDKVKWAECSGRCSCNSDVGCYPSQLESDNGAQPCQYSSVIAEFTANDSASQPSSILSAKPVEVRRIFTMGLPFTSHHGGQILFGPEDGYLYFMMGDGGGDGDPYNFAQNKKSLLGKIMRLDIDNIPSETVVADLGLWGNYSVPLDNPFAEDKELQPEIWALGFRNPWRCSFDSERPSYFLCGDVGQNEYEEVDLVTKGGNYGWRVYEGPFLFNPPTSPGGNTSVSSIDPIFPVMGYKHSEVRKGIGSASITGGYFYRSMTDPCMYGRYLFADLYASGMWAGTESPTDSGNFTSFEITMGCARDSPIQCSSLAGSSVAALGYIFSFGEDNRKDIFILASSGLFRVVRPSRCNYTCSKENVTDFGRPTSAPPPSHSDSTGEIVVADRHLWGNYSVPGDNPFAEDKELQPEIWSLGFRNPWRCSFDSERPSYFLCGDVGQGGSYFFLHASFLMLTFMSEEIFDVDPYILVRTIWTFVTDTFEVFVGYEPQWYLKDPPAFPIPIVEDFGLVDVDLALLYVVPPSPAPPVKSTGDNEDLYEEVDMVSKGGNYGWPVYQGPYLRNAQTSCEGNTSTSSTDLIFPVMGYHKSDPSGGGSAAIIGGYFYRSQTDPCMHGSSGVYRVVRPSRCNYTCSKETFTSLGGPTSATHPHFSSTGRPLNSGNFTSTQIPVGFASDSPIQFTDEAGGSVPDLGYISSFSKDNRKDIFVLTSSGLYRVVRPSRCNYTCSKETATVLTSPTSAPPLAHLLLISTQLVGGWIFP</sequence>
<keyword evidence="7" id="KW-0472">Membrane</keyword>
<dbReference type="PANTHER" id="PTHR19328">
    <property type="entry name" value="HEDGEHOG-INTERACTING PROTEIN"/>
    <property type="match status" value="1"/>
</dbReference>
<comment type="similarity">
    <text evidence="10">Belongs to the PQQ oxidoreductase GdhB family.</text>
</comment>
<evidence type="ECO:0000256" key="1">
    <source>
        <dbReference type="ARBA" id="ARBA00001931"/>
    </source>
</evidence>
<evidence type="ECO:0000256" key="6">
    <source>
        <dbReference type="ARBA" id="ARBA00023002"/>
    </source>
</evidence>
<evidence type="ECO:0000256" key="10">
    <source>
        <dbReference type="ARBA" id="ARBA00061483"/>
    </source>
</evidence>
<keyword evidence="13" id="KW-1185">Reference proteome</keyword>
<dbReference type="Pfam" id="PF07995">
    <property type="entry name" value="GSDH"/>
    <property type="match status" value="1"/>
</dbReference>
<evidence type="ECO:0000259" key="11">
    <source>
        <dbReference type="Pfam" id="PF07995"/>
    </source>
</evidence>
<evidence type="ECO:0000256" key="2">
    <source>
        <dbReference type="ARBA" id="ARBA00004193"/>
    </source>
</evidence>
<dbReference type="InterPro" id="IPR011042">
    <property type="entry name" value="6-blade_b-propeller_TolB-like"/>
</dbReference>
<keyword evidence="3" id="KW-1003">Cell membrane</keyword>
<dbReference type="GO" id="GO:0016491">
    <property type="term" value="F:oxidoreductase activity"/>
    <property type="evidence" value="ECO:0007669"/>
    <property type="project" value="UniProtKB-KW"/>
</dbReference>
<evidence type="ECO:0000256" key="8">
    <source>
        <dbReference type="ARBA" id="ARBA00023180"/>
    </source>
</evidence>
<dbReference type="GO" id="GO:0005886">
    <property type="term" value="C:plasma membrane"/>
    <property type="evidence" value="ECO:0007669"/>
    <property type="project" value="UniProtKB-SubCell"/>
</dbReference>
<keyword evidence="8" id="KW-0325">Glycoprotein</keyword>
<keyword evidence="4" id="KW-0732">Signal</keyword>
<dbReference type="PANTHER" id="PTHR19328:SF66">
    <property type="entry name" value="CATALYTICS"/>
    <property type="match status" value="1"/>
</dbReference>
<keyword evidence="6" id="KW-0560">Oxidoreductase</keyword>
<dbReference type="AlphaFoldDB" id="A0A6A1UMA8"/>
<gene>
    <name evidence="12" type="ORF">CJ030_MR0G005913</name>
</gene>
<evidence type="ECO:0000256" key="7">
    <source>
        <dbReference type="ARBA" id="ARBA00023136"/>
    </source>
</evidence>
<keyword evidence="9" id="KW-0449">Lipoprotein</keyword>
<reference evidence="12 13" key="1">
    <citation type="journal article" date="2019" name="Plant Biotechnol. J.">
        <title>The red bayberry genome and genetic basis of sex determination.</title>
        <authorList>
            <person name="Jia H.M."/>
            <person name="Jia H.J."/>
            <person name="Cai Q.L."/>
            <person name="Wang Y."/>
            <person name="Zhao H.B."/>
            <person name="Yang W.F."/>
            <person name="Wang G.Y."/>
            <person name="Li Y.H."/>
            <person name="Zhan D.L."/>
            <person name="Shen Y.T."/>
            <person name="Niu Q.F."/>
            <person name="Chang L."/>
            <person name="Qiu J."/>
            <person name="Zhao L."/>
            <person name="Xie H.B."/>
            <person name="Fu W.Y."/>
            <person name="Jin J."/>
            <person name="Li X.W."/>
            <person name="Jiao Y."/>
            <person name="Zhou C.C."/>
            <person name="Tu T."/>
            <person name="Chai C.Y."/>
            <person name="Gao J.L."/>
            <person name="Fan L.J."/>
            <person name="van de Weg E."/>
            <person name="Wang J.Y."/>
            <person name="Gao Z.S."/>
        </authorList>
    </citation>
    <scope>NUCLEOTIDE SEQUENCE [LARGE SCALE GENOMIC DNA]</scope>
    <source>
        <tissue evidence="12">Leaves</tissue>
    </source>
</reference>
<keyword evidence="5" id="KW-0634">PQQ</keyword>
<feature type="domain" description="Glucose/Sorbosone dehydrogenase" evidence="11">
    <location>
        <begin position="197"/>
        <end position="453"/>
    </location>
</feature>
<accession>A0A6A1UMA8</accession>
<dbReference type="SUPFAM" id="SSF50952">
    <property type="entry name" value="Soluble quinoprotein glucose dehydrogenase"/>
    <property type="match status" value="1"/>
</dbReference>
<evidence type="ECO:0000313" key="12">
    <source>
        <dbReference type="EMBL" id="KAB1200917.1"/>
    </source>
</evidence>
<dbReference type="FunFam" id="2.120.10.30:FF:000067">
    <property type="entry name" value="HHIP-like 1"/>
    <property type="match status" value="1"/>
</dbReference>
<name>A0A6A1UMA8_9ROSI</name>
<evidence type="ECO:0000256" key="3">
    <source>
        <dbReference type="ARBA" id="ARBA00022475"/>
    </source>
</evidence>
<dbReference type="Proteomes" id="UP000516437">
    <property type="component" value="Unassembled WGS sequence"/>
</dbReference>
<dbReference type="InterPro" id="IPR012938">
    <property type="entry name" value="Glc/Sorbosone_DH"/>
</dbReference>
<dbReference type="EMBL" id="RXIC02000113">
    <property type="protein sequence ID" value="KAB1200917.1"/>
    <property type="molecule type" value="Genomic_DNA"/>
</dbReference>
<protein>
    <submittedName>
        <fullName evidence="12">HIPL1 protein</fullName>
    </submittedName>
</protein>
<evidence type="ECO:0000313" key="13">
    <source>
        <dbReference type="Proteomes" id="UP000516437"/>
    </source>
</evidence>
<proteinExistence type="inferred from homology"/>
<evidence type="ECO:0000256" key="5">
    <source>
        <dbReference type="ARBA" id="ARBA00022891"/>
    </source>
</evidence>
<organism evidence="12 13">
    <name type="scientific">Morella rubra</name>
    <name type="common">Chinese bayberry</name>
    <dbReference type="NCBI Taxonomy" id="262757"/>
    <lineage>
        <taxon>Eukaryota</taxon>
        <taxon>Viridiplantae</taxon>
        <taxon>Streptophyta</taxon>
        <taxon>Embryophyta</taxon>
        <taxon>Tracheophyta</taxon>
        <taxon>Spermatophyta</taxon>
        <taxon>Magnoliopsida</taxon>
        <taxon>eudicotyledons</taxon>
        <taxon>Gunneridae</taxon>
        <taxon>Pentapetalae</taxon>
        <taxon>rosids</taxon>
        <taxon>fabids</taxon>
        <taxon>Fagales</taxon>
        <taxon>Myricaceae</taxon>
        <taxon>Morella</taxon>
    </lineage>
</organism>
<dbReference type="Gene3D" id="2.120.10.30">
    <property type="entry name" value="TolB, C-terminal domain"/>
    <property type="match status" value="2"/>
</dbReference>
<dbReference type="InterPro" id="IPR011041">
    <property type="entry name" value="Quinoprot_gluc/sorb_DH_b-prop"/>
</dbReference>
<comment type="cofactor">
    <cofactor evidence="1">
        <name>pyrroloquinoline quinone</name>
        <dbReference type="ChEBI" id="CHEBI:58442"/>
    </cofactor>
</comment>
<evidence type="ECO:0000256" key="4">
    <source>
        <dbReference type="ARBA" id="ARBA00022729"/>
    </source>
</evidence>
<comment type="subcellular location">
    <subcellularLocation>
        <location evidence="2">Cell membrane</location>
        <topology evidence="2">Lipid-anchor</topology>
    </subcellularLocation>
</comment>
<evidence type="ECO:0000256" key="9">
    <source>
        <dbReference type="ARBA" id="ARBA00023288"/>
    </source>
</evidence>
<comment type="caution">
    <text evidence="12">The sequence shown here is derived from an EMBL/GenBank/DDBJ whole genome shotgun (WGS) entry which is preliminary data.</text>
</comment>
<dbReference type="OrthoDB" id="10266706at2759"/>